<organism evidence="1">
    <name type="scientific">marine sediment metagenome</name>
    <dbReference type="NCBI Taxonomy" id="412755"/>
    <lineage>
        <taxon>unclassified sequences</taxon>
        <taxon>metagenomes</taxon>
        <taxon>ecological metagenomes</taxon>
    </lineage>
</organism>
<reference evidence="1" key="1">
    <citation type="journal article" date="2015" name="Nature">
        <title>Complex archaea that bridge the gap between prokaryotes and eukaryotes.</title>
        <authorList>
            <person name="Spang A."/>
            <person name="Saw J.H."/>
            <person name="Jorgensen S.L."/>
            <person name="Zaremba-Niedzwiedzka K."/>
            <person name="Martijn J."/>
            <person name="Lind A.E."/>
            <person name="van Eijk R."/>
            <person name="Schleper C."/>
            <person name="Guy L."/>
            <person name="Ettema T.J."/>
        </authorList>
    </citation>
    <scope>NUCLEOTIDE SEQUENCE</scope>
</reference>
<dbReference type="EMBL" id="LAZR01020891">
    <property type="protein sequence ID" value="KKL87226.1"/>
    <property type="molecule type" value="Genomic_DNA"/>
</dbReference>
<comment type="caution">
    <text evidence="1">The sequence shown here is derived from an EMBL/GenBank/DDBJ whole genome shotgun (WGS) entry which is preliminary data.</text>
</comment>
<gene>
    <name evidence="1" type="ORF">LCGC14_1936810</name>
</gene>
<name>A0A0F9G9W6_9ZZZZ</name>
<proteinExistence type="predicted"/>
<dbReference type="AlphaFoldDB" id="A0A0F9G9W6"/>
<evidence type="ECO:0000313" key="1">
    <source>
        <dbReference type="EMBL" id="KKL87226.1"/>
    </source>
</evidence>
<sequence>MQTVDIDTWEPRIPTKKEYIEGVKVLDALKNHHLFCCYTPYFGFEGVPEVMKIPERIIIIAIE</sequence>
<accession>A0A0F9G9W6</accession>
<protein>
    <submittedName>
        <fullName evidence="1">Uncharacterized protein</fullName>
    </submittedName>
</protein>